<organism evidence="2">
    <name type="scientific">marine sediment metagenome</name>
    <dbReference type="NCBI Taxonomy" id="412755"/>
    <lineage>
        <taxon>unclassified sequences</taxon>
        <taxon>metagenomes</taxon>
        <taxon>ecological metagenomes</taxon>
    </lineage>
</organism>
<proteinExistence type="predicted"/>
<evidence type="ECO:0000313" key="2">
    <source>
        <dbReference type="EMBL" id="KKN06235.1"/>
    </source>
</evidence>
<reference evidence="2" key="1">
    <citation type="journal article" date="2015" name="Nature">
        <title>Complex archaea that bridge the gap between prokaryotes and eukaryotes.</title>
        <authorList>
            <person name="Spang A."/>
            <person name="Saw J.H."/>
            <person name="Jorgensen S.L."/>
            <person name="Zaremba-Niedzwiedzka K."/>
            <person name="Martijn J."/>
            <person name="Lind A.E."/>
            <person name="van Eijk R."/>
            <person name="Schleper C."/>
            <person name="Guy L."/>
            <person name="Ettema T.J."/>
        </authorList>
    </citation>
    <scope>NUCLEOTIDE SEQUENCE</scope>
</reference>
<dbReference type="SUPFAM" id="SSF50494">
    <property type="entry name" value="Trypsin-like serine proteases"/>
    <property type="match status" value="1"/>
</dbReference>
<feature type="compositionally biased region" description="Polar residues" evidence="1">
    <location>
        <begin position="1"/>
        <end position="13"/>
    </location>
</feature>
<evidence type="ECO:0000256" key="1">
    <source>
        <dbReference type="SAM" id="MobiDB-lite"/>
    </source>
</evidence>
<comment type="caution">
    <text evidence="2">The sequence shown here is derived from an EMBL/GenBank/DDBJ whole genome shotgun (WGS) entry which is preliminary data.</text>
</comment>
<feature type="non-terminal residue" evidence="2">
    <location>
        <position position="142"/>
    </location>
</feature>
<feature type="region of interest" description="Disordered" evidence="1">
    <location>
        <begin position="41"/>
        <end position="72"/>
    </location>
</feature>
<dbReference type="InterPro" id="IPR009003">
    <property type="entry name" value="Peptidase_S1_PA"/>
</dbReference>
<name>A0A0F9MFU9_9ZZZZ</name>
<feature type="region of interest" description="Disordered" evidence="1">
    <location>
        <begin position="1"/>
        <end position="28"/>
    </location>
</feature>
<sequence length="142" mass="14468">MSDLDTPSQTGPNGTIGARDTDGPNVFALSNNHVYADQNRASFGDPALQPGPFDGGTSPADDIGTLYDFEPIQFGGPDNDMDAAIALSSTASLGNATPSDGYGTPGSAPVSATLNLPVQKYGRTTSLTTGTVSEINVILDVC</sequence>
<dbReference type="AlphaFoldDB" id="A0A0F9MFU9"/>
<gene>
    <name evidence="2" type="ORF">LCGC14_1079410</name>
</gene>
<accession>A0A0F9MFU9</accession>
<protein>
    <submittedName>
        <fullName evidence="2">Uncharacterized protein</fullName>
    </submittedName>
</protein>
<dbReference type="EMBL" id="LAZR01004714">
    <property type="protein sequence ID" value="KKN06235.1"/>
    <property type="molecule type" value="Genomic_DNA"/>
</dbReference>